<proteinExistence type="predicted"/>
<feature type="compositionally biased region" description="Low complexity" evidence="1">
    <location>
        <begin position="60"/>
        <end position="80"/>
    </location>
</feature>
<reference evidence="2" key="2">
    <citation type="journal article" date="2015" name="Data Brief">
        <title>Shoot transcriptome of the giant reed, Arundo donax.</title>
        <authorList>
            <person name="Barrero R.A."/>
            <person name="Guerrero F.D."/>
            <person name="Moolhuijzen P."/>
            <person name="Goolsby J.A."/>
            <person name="Tidwell J."/>
            <person name="Bellgard S.E."/>
            <person name="Bellgard M.I."/>
        </authorList>
    </citation>
    <scope>NUCLEOTIDE SEQUENCE</scope>
    <source>
        <tissue evidence="2">Shoot tissue taken approximately 20 cm above the soil surface</tissue>
    </source>
</reference>
<accession>A0A0A9DAJ5</accession>
<evidence type="ECO:0000313" key="2">
    <source>
        <dbReference type="EMBL" id="JAD84846.1"/>
    </source>
</evidence>
<feature type="compositionally biased region" description="Pro residues" evidence="1">
    <location>
        <begin position="1"/>
        <end position="11"/>
    </location>
</feature>
<evidence type="ECO:0000256" key="1">
    <source>
        <dbReference type="SAM" id="MobiDB-lite"/>
    </source>
</evidence>
<dbReference type="EMBL" id="GBRH01213049">
    <property type="protein sequence ID" value="JAD84846.1"/>
    <property type="molecule type" value="Transcribed_RNA"/>
</dbReference>
<protein>
    <submittedName>
        <fullName evidence="2">Uncharacterized protein</fullName>
    </submittedName>
</protein>
<feature type="region of interest" description="Disordered" evidence="1">
    <location>
        <begin position="1"/>
        <end position="105"/>
    </location>
</feature>
<feature type="compositionally biased region" description="Low complexity" evidence="1">
    <location>
        <begin position="18"/>
        <end position="48"/>
    </location>
</feature>
<organism evidence="2">
    <name type="scientific">Arundo donax</name>
    <name type="common">Giant reed</name>
    <name type="synonym">Donax arundinaceus</name>
    <dbReference type="NCBI Taxonomy" id="35708"/>
    <lineage>
        <taxon>Eukaryota</taxon>
        <taxon>Viridiplantae</taxon>
        <taxon>Streptophyta</taxon>
        <taxon>Embryophyta</taxon>
        <taxon>Tracheophyta</taxon>
        <taxon>Spermatophyta</taxon>
        <taxon>Magnoliopsida</taxon>
        <taxon>Liliopsida</taxon>
        <taxon>Poales</taxon>
        <taxon>Poaceae</taxon>
        <taxon>PACMAD clade</taxon>
        <taxon>Arundinoideae</taxon>
        <taxon>Arundineae</taxon>
        <taxon>Arundo</taxon>
    </lineage>
</organism>
<reference evidence="2" key="1">
    <citation type="submission" date="2014-09" db="EMBL/GenBank/DDBJ databases">
        <authorList>
            <person name="Magalhaes I.L.F."/>
            <person name="Oliveira U."/>
            <person name="Santos F.R."/>
            <person name="Vidigal T.H.D.A."/>
            <person name="Brescovit A.D."/>
            <person name="Santos A.J."/>
        </authorList>
    </citation>
    <scope>NUCLEOTIDE SEQUENCE</scope>
    <source>
        <tissue evidence="2">Shoot tissue taken approximately 20 cm above the soil surface</tissue>
    </source>
</reference>
<name>A0A0A9DAJ5_ARUDO</name>
<sequence>MMRRNSPPPIRPARRRSWPSGTGSRGSTRSSPPPSSAWARASSSARCSTPPPPAHRSRRSSACASTSGRRGSGATSRATGPCGARSGTSCGGAGPWCSRRRWSPR</sequence>
<dbReference type="AlphaFoldDB" id="A0A0A9DAJ5"/>